<evidence type="ECO:0000313" key="3">
    <source>
        <dbReference type="Proteomes" id="UP001306508"/>
    </source>
</evidence>
<name>A0AAN7ZXH0_9SACH</name>
<dbReference type="Proteomes" id="UP001306508">
    <property type="component" value="Unassembled WGS sequence"/>
</dbReference>
<dbReference type="Pfam" id="PF12622">
    <property type="entry name" value="NpwBP"/>
    <property type="match status" value="1"/>
</dbReference>
<comment type="caution">
    <text evidence="2">The sequence shown here is derived from an EMBL/GenBank/DDBJ whole genome shotgun (WGS) entry which is preliminary data.</text>
</comment>
<accession>A0AAN7ZXH0</accession>
<evidence type="ECO:0000313" key="2">
    <source>
        <dbReference type="EMBL" id="KAK5779026.1"/>
    </source>
</evidence>
<reference evidence="3" key="1">
    <citation type="submission" date="2023-07" db="EMBL/GenBank/DDBJ databases">
        <title>A draft genome of Kazachstania heterogenica Y-27499.</title>
        <authorList>
            <person name="Donic C."/>
            <person name="Kralova J.S."/>
            <person name="Fidel L."/>
            <person name="Ben-Dor S."/>
            <person name="Jung S."/>
        </authorList>
    </citation>
    <scope>NUCLEOTIDE SEQUENCE [LARGE SCALE GENOMIC DNA]</scope>
    <source>
        <strain evidence="3">Y27499</strain>
    </source>
</reference>
<protein>
    <submittedName>
        <fullName evidence="2">Uncharacterized protein</fullName>
    </submittedName>
</protein>
<sequence length="71" mass="8151">MSDNKPKEDTKKVDGGLGRKSIFYDPDWNPKGIPPPGERQIAYNPATFKRKIELKPRLAGLSPEKWKKQEE</sequence>
<gene>
    <name evidence="2" type="ORF">RI543_003646</name>
</gene>
<feature type="region of interest" description="Disordered" evidence="1">
    <location>
        <begin position="1"/>
        <end position="39"/>
    </location>
</feature>
<evidence type="ECO:0000256" key="1">
    <source>
        <dbReference type="SAM" id="MobiDB-lite"/>
    </source>
</evidence>
<organism evidence="2 3">
    <name type="scientific">Arxiozyma heterogenica</name>
    <dbReference type="NCBI Taxonomy" id="278026"/>
    <lineage>
        <taxon>Eukaryota</taxon>
        <taxon>Fungi</taxon>
        <taxon>Dikarya</taxon>
        <taxon>Ascomycota</taxon>
        <taxon>Saccharomycotina</taxon>
        <taxon>Saccharomycetes</taxon>
        <taxon>Saccharomycetales</taxon>
        <taxon>Saccharomycetaceae</taxon>
        <taxon>Arxiozyma</taxon>
    </lineage>
</organism>
<keyword evidence="3" id="KW-1185">Reference proteome</keyword>
<dbReference type="EMBL" id="JAWIZZ010000048">
    <property type="protein sequence ID" value="KAK5779026.1"/>
    <property type="molecule type" value="Genomic_DNA"/>
</dbReference>
<proteinExistence type="predicted"/>
<feature type="compositionally biased region" description="Basic and acidic residues" evidence="1">
    <location>
        <begin position="1"/>
        <end position="14"/>
    </location>
</feature>
<dbReference type="AlphaFoldDB" id="A0AAN7ZXH0"/>